<comment type="similarity">
    <text evidence="1">Belongs to the LDH2/MDH2 oxidoreductase family.</text>
</comment>
<dbReference type="RefSeq" id="WP_011472162.1">
    <property type="nucleotide sequence ID" value="NC_007925.1"/>
</dbReference>
<dbReference type="AlphaFoldDB" id="Q218C8"/>
<name>Q218C8_RHOPB</name>
<dbReference type="PANTHER" id="PTHR11091:SF0">
    <property type="entry name" value="MALATE DEHYDROGENASE"/>
    <property type="match status" value="1"/>
</dbReference>
<dbReference type="InterPro" id="IPR043144">
    <property type="entry name" value="Mal/L-sulf/L-lact_DH-like_ah"/>
</dbReference>
<reference evidence="3" key="1">
    <citation type="submission" date="2006-03" db="EMBL/GenBank/DDBJ databases">
        <title>Complete sequence of Rhodopseudomonas palustris BisB18.</title>
        <authorList>
            <consortium name="US DOE Joint Genome Institute"/>
            <person name="Copeland A."/>
            <person name="Lucas S."/>
            <person name="Lapidus A."/>
            <person name="Barry K."/>
            <person name="Detter J.C."/>
            <person name="Glavina del Rio T."/>
            <person name="Hammon N."/>
            <person name="Israni S."/>
            <person name="Dalin E."/>
            <person name="Tice H."/>
            <person name="Pitluck S."/>
            <person name="Chain P."/>
            <person name="Malfatti S."/>
            <person name="Shin M."/>
            <person name="Vergez L."/>
            <person name="Schmutz J."/>
            <person name="Larimer F."/>
            <person name="Land M."/>
            <person name="Hauser L."/>
            <person name="Pelletier D.A."/>
            <person name="Kyrpides N."/>
            <person name="Anderson I."/>
            <person name="Oda Y."/>
            <person name="Harwood C.S."/>
            <person name="Richardson P."/>
        </authorList>
    </citation>
    <scope>NUCLEOTIDE SEQUENCE [LARGE SCALE GENOMIC DNA]</scope>
    <source>
        <strain evidence="3">BisB18</strain>
    </source>
</reference>
<protein>
    <submittedName>
        <fullName evidence="3">Malate/L-lactate dehydrogenase</fullName>
    </submittedName>
</protein>
<proteinExistence type="inferred from homology"/>
<dbReference type="SUPFAM" id="SSF89733">
    <property type="entry name" value="L-sulfolactate dehydrogenase-like"/>
    <property type="match status" value="1"/>
</dbReference>
<dbReference type="PANTHER" id="PTHR11091">
    <property type="entry name" value="OXIDOREDUCTASE-RELATED"/>
    <property type="match status" value="1"/>
</dbReference>
<dbReference type="NCBIfam" id="NF007504">
    <property type="entry name" value="PRK10098.1"/>
    <property type="match status" value="1"/>
</dbReference>
<evidence type="ECO:0000313" key="3">
    <source>
        <dbReference type="EMBL" id="ABD87258.1"/>
    </source>
</evidence>
<sequence>MVIIQAEKLIDFVAEVFVRAESSEAEARRIASYLTTANLTGHDSHGVIRVPVYIRWKEEGAVVPNQSIAMVVDTPALAVVDGRFGYGQTVAPEAVRIGIEKCKASGLAAVALRNSGHIGRVGDWAEMAAAAGLVSIHFVNAAGSILVAPFGGVERRLSTAPFCVGIPRDGLSPIVLDFATSIVAEGKVLVASRGGKTLPSGALIAADGTLSEDPAQLYGPYTPDSPRIHDHGTGAIRAFGEHKGSGLALICELLGGSLTGTGATGPNRRFANGMFAIYVDPQRIDPEHLFDGDVARYVKYFKDSKTAGGCDEVLIPGDPEARTRAERSKNGVPLPDDTWAAIVTTARELGVSERAVQTAAA</sequence>
<dbReference type="Gene3D" id="3.30.1370.60">
    <property type="entry name" value="Hypothetical oxidoreductase yiak, domain 2"/>
    <property type="match status" value="1"/>
</dbReference>
<accession>Q218C8</accession>
<dbReference type="InterPro" id="IPR003767">
    <property type="entry name" value="Malate/L-lactate_DH-like"/>
</dbReference>
<evidence type="ECO:0000256" key="1">
    <source>
        <dbReference type="ARBA" id="ARBA00006056"/>
    </source>
</evidence>
<gene>
    <name evidence="3" type="ordered locus">RPC_1699</name>
</gene>
<organism evidence="3">
    <name type="scientific">Rhodopseudomonas palustris (strain BisB18)</name>
    <dbReference type="NCBI Taxonomy" id="316056"/>
    <lineage>
        <taxon>Bacteria</taxon>
        <taxon>Pseudomonadati</taxon>
        <taxon>Pseudomonadota</taxon>
        <taxon>Alphaproteobacteria</taxon>
        <taxon>Hyphomicrobiales</taxon>
        <taxon>Nitrobacteraceae</taxon>
        <taxon>Rhodopseudomonas</taxon>
    </lineage>
</organism>
<dbReference type="GO" id="GO:0016491">
    <property type="term" value="F:oxidoreductase activity"/>
    <property type="evidence" value="ECO:0007669"/>
    <property type="project" value="UniProtKB-KW"/>
</dbReference>
<dbReference type="OrthoDB" id="9811519at2"/>
<dbReference type="EMBL" id="CP000301">
    <property type="protein sequence ID" value="ABD87258.1"/>
    <property type="molecule type" value="Genomic_DNA"/>
</dbReference>
<dbReference type="HOGENOM" id="CLU_040452_1_0_5"/>
<dbReference type="InterPro" id="IPR036111">
    <property type="entry name" value="Mal/L-sulfo/L-lacto_DH-like_sf"/>
</dbReference>
<dbReference type="eggNOG" id="COG2055">
    <property type="taxonomic scope" value="Bacteria"/>
</dbReference>
<dbReference type="Pfam" id="PF02615">
    <property type="entry name" value="Ldh_2"/>
    <property type="match status" value="1"/>
</dbReference>
<dbReference type="STRING" id="316056.RPC_1699"/>
<dbReference type="KEGG" id="rpc:RPC_1699"/>
<evidence type="ECO:0000256" key="2">
    <source>
        <dbReference type="ARBA" id="ARBA00023002"/>
    </source>
</evidence>
<dbReference type="Gene3D" id="1.10.1530.10">
    <property type="match status" value="1"/>
</dbReference>
<keyword evidence="2" id="KW-0560">Oxidoreductase</keyword>
<dbReference type="InterPro" id="IPR043143">
    <property type="entry name" value="Mal/L-sulf/L-lact_DH-like_NADP"/>
</dbReference>